<dbReference type="PIRSF" id="PIRSF000904">
    <property type="entry name" value="FBPtase_SBPase"/>
    <property type="match status" value="1"/>
</dbReference>
<dbReference type="GO" id="GO:0006000">
    <property type="term" value="P:fructose metabolic process"/>
    <property type="evidence" value="ECO:0007669"/>
    <property type="project" value="TreeGrafter"/>
</dbReference>
<name>A0A6A6XJQ2_9PLEO</name>
<dbReference type="GO" id="GO:0005986">
    <property type="term" value="P:sucrose biosynthetic process"/>
    <property type="evidence" value="ECO:0007669"/>
    <property type="project" value="TreeGrafter"/>
</dbReference>
<dbReference type="EMBL" id="MU001826">
    <property type="protein sequence ID" value="KAF2796632.1"/>
    <property type="molecule type" value="Genomic_DNA"/>
</dbReference>
<sequence>MANPPELNLTTHLQSLLPSGIRPSLVQEVIPKLVQSLTAISSALRSSQTVSQIGTANAFGDDQLNVDVLAEEIIRSAIAKCPSIFTASSEEDPVERSTGSTADVAEKYTVGFDPLDGSSIIAPNWTVGTIIGIWDGISALHQSPKNQIAAILGVYGPRTTAVIALRVPGCAAACFEVGLGEGKSADSASHIEIVQPKVRLLDAPFKTRYFAPANMRAAAEDEKYMNLITHFVSQRYTLRYSGGLVPDVVHALVKGHGIYVSPVTAVSKAKLRRLYELTPIALIVECAGGLAIDAGDGRSILERPIEHTDERAGLMCGTAEEVEFVRKFLLE</sequence>
<evidence type="ECO:0000256" key="4">
    <source>
        <dbReference type="ARBA" id="ARBA00022723"/>
    </source>
</evidence>
<dbReference type="PROSITE" id="PS00124">
    <property type="entry name" value="FBPASE"/>
    <property type="match status" value="1"/>
</dbReference>
<dbReference type="PRINTS" id="PR01958">
    <property type="entry name" value="S17BPHPHTASE"/>
</dbReference>
<dbReference type="Proteomes" id="UP000799757">
    <property type="component" value="Unassembled WGS sequence"/>
</dbReference>
<comment type="pathway">
    <text evidence="2">Carbohydrate biosynthesis; Calvin cycle.</text>
</comment>
<evidence type="ECO:0000256" key="3">
    <source>
        <dbReference type="ARBA" id="ARBA00010941"/>
    </source>
</evidence>
<dbReference type="InterPro" id="IPR033391">
    <property type="entry name" value="FBPase_N"/>
</dbReference>
<keyword evidence="6" id="KW-0460">Magnesium</keyword>
<dbReference type="OrthoDB" id="3886144at2759"/>
<dbReference type="InterPro" id="IPR000146">
    <property type="entry name" value="FBPase_class-1"/>
</dbReference>
<comment type="similarity">
    <text evidence="3">Belongs to the FBPase class 1 family.</text>
</comment>
<gene>
    <name evidence="10" type="ORF">K505DRAFT_406240</name>
</gene>
<evidence type="ECO:0000256" key="6">
    <source>
        <dbReference type="ARBA" id="ARBA00022842"/>
    </source>
</evidence>
<keyword evidence="7" id="KW-0119">Carbohydrate metabolism</keyword>
<evidence type="ECO:0000256" key="1">
    <source>
        <dbReference type="ARBA" id="ARBA00001946"/>
    </source>
</evidence>
<dbReference type="Pfam" id="PF18913">
    <property type="entry name" value="FBPase_C"/>
    <property type="match status" value="1"/>
</dbReference>
<evidence type="ECO:0000259" key="9">
    <source>
        <dbReference type="Pfam" id="PF18913"/>
    </source>
</evidence>
<feature type="domain" description="Fructose-1-6-bisphosphatase class 1 C-terminal" evidence="9">
    <location>
        <begin position="206"/>
        <end position="328"/>
    </location>
</feature>
<dbReference type="Pfam" id="PF00316">
    <property type="entry name" value="FBPase"/>
    <property type="match status" value="1"/>
</dbReference>
<dbReference type="InterPro" id="IPR044015">
    <property type="entry name" value="FBPase_C_dom"/>
</dbReference>
<dbReference type="Gene3D" id="3.40.190.80">
    <property type="match status" value="1"/>
</dbReference>
<protein>
    <submittedName>
        <fullName evidence="10">Sedoheptulose-1,7-bisphosphatase</fullName>
    </submittedName>
</protein>
<organism evidence="10 11">
    <name type="scientific">Melanomma pulvis-pyrius CBS 109.77</name>
    <dbReference type="NCBI Taxonomy" id="1314802"/>
    <lineage>
        <taxon>Eukaryota</taxon>
        <taxon>Fungi</taxon>
        <taxon>Dikarya</taxon>
        <taxon>Ascomycota</taxon>
        <taxon>Pezizomycotina</taxon>
        <taxon>Dothideomycetes</taxon>
        <taxon>Pleosporomycetidae</taxon>
        <taxon>Pleosporales</taxon>
        <taxon>Melanommataceae</taxon>
        <taxon>Melanomma</taxon>
    </lineage>
</organism>
<evidence type="ECO:0000256" key="7">
    <source>
        <dbReference type="ARBA" id="ARBA00023277"/>
    </source>
</evidence>
<keyword evidence="4" id="KW-0479">Metal-binding</keyword>
<dbReference type="PANTHER" id="PTHR11556">
    <property type="entry name" value="FRUCTOSE-1,6-BISPHOSPHATASE-RELATED"/>
    <property type="match status" value="1"/>
</dbReference>
<dbReference type="Gene3D" id="3.30.540.10">
    <property type="entry name" value="Fructose-1,6-Bisphosphatase, subunit A, domain 1"/>
    <property type="match status" value="1"/>
</dbReference>
<evidence type="ECO:0000256" key="5">
    <source>
        <dbReference type="ARBA" id="ARBA00022801"/>
    </source>
</evidence>
<dbReference type="GO" id="GO:0005737">
    <property type="term" value="C:cytoplasm"/>
    <property type="evidence" value="ECO:0007669"/>
    <property type="project" value="TreeGrafter"/>
</dbReference>
<dbReference type="PANTHER" id="PTHR11556:SF35">
    <property type="entry name" value="SEDOHEPTULOSE-1,7-BISPHOSPHATASE, CHLOROPLASTIC"/>
    <property type="match status" value="1"/>
</dbReference>
<evidence type="ECO:0000259" key="8">
    <source>
        <dbReference type="Pfam" id="PF00316"/>
    </source>
</evidence>
<reference evidence="10" key="1">
    <citation type="journal article" date="2020" name="Stud. Mycol.">
        <title>101 Dothideomycetes genomes: a test case for predicting lifestyles and emergence of pathogens.</title>
        <authorList>
            <person name="Haridas S."/>
            <person name="Albert R."/>
            <person name="Binder M."/>
            <person name="Bloem J."/>
            <person name="Labutti K."/>
            <person name="Salamov A."/>
            <person name="Andreopoulos B."/>
            <person name="Baker S."/>
            <person name="Barry K."/>
            <person name="Bills G."/>
            <person name="Bluhm B."/>
            <person name="Cannon C."/>
            <person name="Castanera R."/>
            <person name="Culley D."/>
            <person name="Daum C."/>
            <person name="Ezra D."/>
            <person name="Gonzalez J."/>
            <person name="Henrissat B."/>
            <person name="Kuo A."/>
            <person name="Liang C."/>
            <person name="Lipzen A."/>
            <person name="Lutzoni F."/>
            <person name="Magnuson J."/>
            <person name="Mondo S."/>
            <person name="Nolan M."/>
            <person name="Ohm R."/>
            <person name="Pangilinan J."/>
            <person name="Park H.-J."/>
            <person name="Ramirez L."/>
            <person name="Alfaro M."/>
            <person name="Sun H."/>
            <person name="Tritt A."/>
            <person name="Yoshinaga Y."/>
            <person name="Zwiers L.-H."/>
            <person name="Turgeon B."/>
            <person name="Goodwin S."/>
            <person name="Spatafora J."/>
            <person name="Crous P."/>
            <person name="Grigoriev I."/>
        </authorList>
    </citation>
    <scope>NUCLEOTIDE SEQUENCE</scope>
    <source>
        <strain evidence="10">CBS 109.77</strain>
    </source>
</reference>
<dbReference type="GO" id="GO:0030388">
    <property type="term" value="P:fructose 1,6-bisphosphate metabolic process"/>
    <property type="evidence" value="ECO:0007669"/>
    <property type="project" value="TreeGrafter"/>
</dbReference>
<keyword evidence="11" id="KW-1185">Reference proteome</keyword>
<accession>A0A6A6XJQ2</accession>
<evidence type="ECO:0000313" key="11">
    <source>
        <dbReference type="Proteomes" id="UP000799757"/>
    </source>
</evidence>
<feature type="domain" description="Fructose-1-6-bisphosphatase class I N-terminal" evidence="8">
    <location>
        <begin position="29"/>
        <end position="176"/>
    </location>
</feature>
<keyword evidence="5" id="KW-0378">Hydrolase</keyword>
<dbReference type="InterPro" id="IPR020548">
    <property type="entry name" value="Fructose_bisphosphatase_AS"/>
</dbReference>
<dbReference type="SUPFAM" id="SSF56655">
    <property type="entry name" value="Carbohydrate phosphatase"/>
    <property type="match status" value="1"/>
</dbReference>
<dbReference type="InterPro" id="IPR023079">
    <property type="entry name" value="SBPase"/>
</dbReference>
<dbReference type="GO" id="GO:0006094">
    <property type="term" value="P:gluconeogenesis"/>
    <property type="evidence" value="ECO:0007669"/>
    <property type="project" value="TreeGrafter"/>
</dbReference>
<comment type="cofactor">
    <cofactor evidence="1">
        <name>Mg(2+)</name>
        <dbReference type="ChEBI" id="CHEBI:18420"/>
    </cofactor>
</comment>
<dbReference type="GO" id="GO:0042132">
    <property type="term" value="F:fructose 1,6-bisphosphate 1-phosphatase activity"/>
    <property type="evidence" value="ECO:0007669"/>
    <property type="project" value="TreeGrafter"/>
</dbReference>
<proteinExistence type="inferred from homology"/>
<evidence type="ECO:0000256" key="2">
    <source>
        <dbReference type="ARBA" id="ARBA00005215"/>
    </source>
</evidence>
<evidence type="ECO:0000313" key="10">
    <source>
        <dbReference type="EMBL" id="KAF2796632.1"/>
    </source>
</evidence>
<dbReference type="GO" id="GO:0046872">
    <property type="term" value="F:metal ion binding"/>
    <property type="evidence" value="ECO:0007669"/>
    <property type="project" value="UniProtKB-KW"/>
</dbReference>
<dbReference type="AlphaFoldDB" id="A0A6A6XJQ2"/>
<dbReference type="GO" id="GO:0006002">
    <property type="term" value="P:fructose 6-phosphate metabolic process"/>
    <property type="evidence" value="ECO:0007669"/>
    <property type="project" value="TreeGrafter"/>
</dbReference>